<sequence length="44" mass="4890">MPLSVDIEDAKRHLALLVKRSESGEEIILTRRGHPVAQIVAINL</sequence>
<dbReference type="EMBL" id="SOHE01000015">
    <property type="protein sequence ID" value="TFD54753.1"/>
    <property type="molecule type" value="Genomic_DNA"/>
</dbReference>
<name>A0A4R9AAD0_9MICO</name>
<dbReference type="Proteomes" id="UP000297447">
    <property type="component" value="Unassembled WGS sequence"/>
</dbReference>
<comment type="function">
    <text evidence="2">Antitoxin component of a type II toxin-antitoxin (TA) system.</text>
</comment>
<evidence type="ECO:0000313" key="3">
    <source>
        <dbReference type="EMBL" id="TFD54753.1"/>
    </source>
</evidence>
<evidence type="ECO:0000313" key="4">
    <source>
        <dbReference type="Proteomes" id="UP000297447"/>
    </source>
</evidence>
<dbReference type="NCBIfam" id="TIGR01552">
    <property type="entry name" value="phd_fam"/>
    <property type="match status" value="1"/>
</dbReference>
<reference evidence="3 4" key="1">
    <citation type="submission" date="2019-03" db="EMBL/GenBank/DDBJ databases">
        <title>Genomics of glacier-inhabiting Cryobacterium strains.</title>
        <authorList>
            <person name="Liu Q."/>
            <person name="Xin Y.-H."/>
        </authorList>
    </citation>
    <scope>NUCLEOTIDE SEQUENCE [LARGE SCALE GENOMIC DNA]</scope>
    <source>
        <strain evidence="3 4">Hh14</strain>
    </source>
</reference>
<evidence type="ECO:0000256" key="1">
    <source>
        <dbReference type="ARBA" id="ARBA00009981"/>
    </source>
</evidence>
<protein>
    <recommendedName>
        <fullName evidence="2">Antitoxin</fullName>
    </recommendedName>
</protein>
<comment type="caution">
    <text evidence="3">The sequence shown here is derived from an EMBL/GenBank/DDBJ whole genome shotgun (WGS) entry which is preliminary data.</text>
</comment>
<dbReference type="OrthoDB" id="33091at2"/>
<comment type="similarity">
    <text evidence="1 2">Belongs to the phD/YefM antitoxin family.</text>
</comment>
<proteinExistence type="inferred from homology"/>
<accession>A0A4R9AAD0</accession>
<dbReference type="SUPFAM" id="SSF143120">
    <property type="entry name" value="YefM-like"/>
    <property type="match status" value="1"/>
</dbReference>
<gene>
    <name evidence="3" type="ORF">E3T55_02725</name>
</gene>
<dbReference type="Gene3D" id="3.40.1620.10">
    <property type="entry name" value="YefM-like domain"/>
    <property type="match status" value="1"/>
</dbReference>
<dbReference type="InterPro" id="IPR006442">
    <property type="entry name" value="Antitoxin_Phd/YefM"/>
</dbReference>
<evidence type="ECO:0000256" key="2">
    <source>
        <dbReference type="RuleBase" id="RU362080"/>
    </source>
</evidence>
<dbReference type="AlphaFoldDB" id="A0A4R9AAD0"/>
<organism evidence="3 4">
    <name type="scientific">Cryobacterium frigoriphilum</name>
    <dbReference type="NCBI Taxonomy" id="1259150"/>
    <lineage>
        <taxon>Bacteria</taxon>
        <taxon>Bacillati</taxon>
        <taxon>Actinomycetota</taxon>
        <taxon>Actinomycetes</taxon>
        <taxon>Micrococcales</taxon>
        <taxon>Microbacteriaceae</taxon>
        <taxon>Cryobacterium</taxon>
    </lineage>
</organism>
<dbReference type="InterPro" id="IPR036165">
    <property type="entry name" value="YefM-like_sf"/>
</dbReference>
<keyword evidence="4" id="KW-1185">Reference proteome</keyword>
<dbReference type="Pfam" id="PF02604">
    <property type="entry name" value="PhdYeFM_antitox"/>
    <property type="match status" value="1"/>
</dbReference>